<evidence type="ECO:0000259" key="10">
    <source>
        <dbReference type="Pfam" id="PF00593"/>
    </source>
</evidence>
<dbReference type="PANTHER" id="PTHR30069">
    <property type="entry name" value="TONB-DEPENDENT OUTER MEMBRANE RECEPTOR"/>
    <property type="match status" value="1"/>
</dbReference>
<dbReference type="PATRIC" id="fig|908937.9.peg.206"/>
<keyword evidence="4" id="KW-0812">Transmembrane</keyword>
<dbReference type="eggNOG" id="COG4771">
    <property type="taxonomic scope" value="Bacteria"/>
</dbReference>
<reference evidence="11" key="2">
    <citation type="submission" date="2012-02" db="EMBL/GenBank/DDBJ databases">
        <title>Complete sequence of chromosome 1 of Prevotella dentalis DSM 3688.</title>
        <authorList>
            <consortium name="US DOE Joint Genome Institute (JGI-PGF)"/>
            <person name="Lucas S."/>
            <person name="Copeland A."/>
            <person name="Lapidus A."/>
            <person name="Glavina del Rio T."/>
            <person name="Dalin E."/>
            <person name="Tice H."/>
            <person name="Bruce D."/>
            <person name="Goodwin L."/>
            <person name="Pitluck S."/>
            <person name="Peters L."/>
            <person name="Mikhailova N."/>
            <person name="Chertkov O."/>
            <person name="Kyrpides N."/>
            <person name="Mavromatis K."/>
            <person name="Ivanova N."/>
            <person name="Brettin T."/>
            <person name="Detter J.C."/>
            <person name="Han C."/>
            <person name="Larimer F."/>
            <person name="Land M."/>
            <person name="Hauser L."/>
            <person name="Markowitz V."/>
            <person name="Cheng J.-F."/>
            <person name="Hugenholtz P."/>
            <person name="Woyke T."/>
            <person name="Wu D."/>
            <person name="Gronow S."/>
            <person name="Wellnitz S."/>
            <person name="Brambilla E."/>
            <person name="Klenk H.-P."/>
            <person name="Eisen J.A."/>
        </authorList>
    </citation>
    <scope>NUCLEOTIDE SEQUENCE [LARGE SCALE GENOMIC DNA]</scope>
    <source>
        <strain evidence="11">DSM 3688</strain>
    </source>
</reference>
<proteinExistence type="predicted"/>
<keyword evidence="8 12" id="KW-0675">Receptor</keyword>
<evidence type="ECO:0000313" key="13">
    <source>
        <dbReference type="Proteomes" id="UP000007820"/>
    </source>
</evidence>
<evidence type="ECO:0000256" key="1">
    <source>
        <dbReference type="ARBA" id="ARBA00004571"/>
    </source>
</evidence>
<evidence type="ECO:0000256" key="4">
    <source>
        <dbReference type="ARBA" id="ARBA00022692"/>
    </source>
</evidence>
<dbReference type="HOGENOM" id="CLU_016599_0_0_10"/>
<comment type="subcellular location">
    <subcellularLocation>
        <location evidence="1">Cell outer membrane</location>
        <topology evidence="1">Multi-pass membrane protein</topology>
    </subcellularLocation>
</comment>
<evidence type="ECO:0000313" key="14">
    <source>
        <dbReference type="Proteomes" id="UP000010862"/>
    </source>
</evidence>
<feature type="domain" description="TonB-dependent receptor-like beta-barrel" evidence="10">
    <location>
        <begin position="398"/>
        <end position="786"/>
    </location>
</feature>
<evidence type="ECO:0000256" key="5">
    <source>
        <dbReference type="ARBA" id="ARBA00022729"/>
    </source>
</evidence>
<keyword evidence="7" id="KW-0472">Membrane</keyword>
<dbReference type="Gene3D" id="2.60.40.1120">
    <property type="entry name" value="Carboxypeptidase-like, regulatory domain"/>
    <property type="match status" value="1"/>
</dbReference>
<dbReference type="KEGG" id="pdt:Prede_0196"/>
<keyword evidence="3" id="KW-1134">Transmembrane beta strand</keyword>
<dbReference type="Pfam" id="PF00593">
    <property type="entry name" value="TonB_dep_Rec_b-barrel"/>
    <property type="match status" value="1"/>
</dbReference>
<protein>
    <submittedName>
        <fullName evidence="11">Outer membrane receptor protein</fullName>
    </submittedName>
    <submittedName>
        <fullName evidence="12">TonB dependent receptor domain protein</fullName>
    </submittedName>
</protein>
<reference evidence="12 13" key="1">
    <citation type="submission" date="2011-04" db="EMBL/GenBank/DDBJ databases">
        <authorList>
            <person name="Muzny D."/>
            <person name="Qin X."/>
            <person name="Deng J."/>
            <person name="Jiang H."/>
            <person name="Liu Y."/>
            <person name="Qu J."/>
            <person name="Song X.-Z."/>
            <person name="Zhang L."/>
            <person name="Thornton R."/>
            <person name="Coyle M."/>
            <person name="Francisco L."/>
            <person name="Jackson L."/>
            <person name="Javaid M."/>
            <person name="Korchina V."/>
            <person name="Kovar C."/>
            <person name="Mata R."/>
            <person name="Mathew T."/>
            <person name="Ngo R."/>
            <person name="Nguyen L."/>
            <person name="Nguyen N."/>
            <person name="Okwuonu G."/>
            <person name="Ongeri F."/>
            <person name="Pham C."/>
            <person name="Simmons D."/>
            <person name="Wilczek-Boney K."/>
            <person name="Hale W."/>
            <person name="Jakkamsetti A."/>
            <person name="Pham P."/>
            <person name="Ruth R."/>
            <person name="San Lucas F."/>
            <person name="Warren J."/>
            <person name="Zhang J."/>
            <person name="Zhao Z."/>
            <person name="Zhou C."/>
            <person name="Zhu D."/>
            <person name="Lee S."/>
            <person name="Bess C."/>
            <person name="Blankenburg K."/>
            <person name="Forbes L."/>
            <person name="Fu Q."/>
            <person name="Gubbala S."/>
            <person name="Hirani K."/>
            <person name="Jayaseelan J.C."/>
            <person name="Lara F."/>
            <person name="Munidasa M."/>
            <person name="Palculict T."/>
            <person name="Patil S."/>
            <person name="Pu L.-L."/>
            <person name="Saada N."/>
            <person name="Tang L."/>
            <person name="Weissenberger G."/>
            <person name="Zhu Y."/>
            <person name="Hemphill L."/>
            <person name="Shang Y."/>
            <person name="Youmans B."/>
            <person name="Ayvaz T."/>
            <person name="Ross M."/>
            <person name="Santibanez J."/>
            <person name="Aqrawi P."/>
            <person name="Gross S."/>
            <person name="Joshi V."/>
            <person name="Fowler G."/>
            <person name="Nazareth L."/>
            <person name="Reid J."/>
            <person name="Worley K."/>
            <person name="Petrosino J."/>
            <person name="Highlander S."/>
            <person name="Gibbs R."/>
        </authorList>
    </citation>
    <scope>NUCLEOTIDE SEQUENCE [LARGE SCALE GENOMIC DNA]</scope>
    <source>
        <strain evidence="12 13">DSM 3688</strain>
    </source>
</reference>
<dbReference type="GO" id="GO:0044718">
    <property type="term" value="P:siderophore transmembrane transport"/>
    <property type="evidence" value="ECO:0007669"/>
    <property type="project" value="TreeGrafter"/>
</dbReference>
<dbReference type="STRING" id="908937.Prede_0196"/>
<keyword evidence="9" id="KW-0998">Cell outer membrane</keyword>
<dbReference type="Gene3D" id="2.40.170.20">
    <property type="entry name" value="TonB-dependent receptor, beta-barrel domain"/>
    <property type="match status" value="1"/>
</dbReference>
<evidence type="ECO:0000256" key="6">
    <source>
        <dbReference type="ARBA" id="ARBA00023077"/>
    </source>
</evidence>
<sequence length="817" mass="93017">MTEFRPHTDRPLRKYILFLFLLLVPLSVSAQHSIAEETLHVEASLATLRSWLARVEREGKMVLAYNSGLLDMDRRMSCTVTGMVTVGRLLSMVLADYDYKLLPMPGRKLLIQVLGPRLYDLTGTVREQGTQEHLMGATVTVTDAGGRRTYAVTDHDGTFNVGVARGTVRVAVSYVGYAPEERVLTVDGNRMLSLTLKPVPFEVKAVHVKRRKSMEEMDEVAPSNMVSFSNADLFSQIRILPGVSASSANMDFSVAGGSTDENLFLLDGFPVYNPGHINSMLTLFNGDAVKSVSFYNGFIPTQYEGRLSSVTDVHLRDGNKQTFSNTLSLDMPSASAVLEGPILKNRLSYLVAGRHSWLDFFDEAVSSEDRMNHSFHDENVKLSCDLDSVTTLSLSAYNSVDDYRAPGERQRNSMLHWNNQLYALRFNTLLMRKVSTTASVAYSRHTTRANTNDYFDEDENPTSGGNIRNRIQSIYVNTEFTYMPGTFYTMRWGLKGDLQRYELTSFGRVDTSRWQPTMQLALFYDNRVRVAPWLYAQVGLNYVRYMPRHNRSYNSVQPRFSLKASLGDTDLVYGCVSRMEQFFHHIRVSEIVTPFDFVMPSIGTFGPTTGTHVELGWKHYTARGILELSAYYKRRAHVLALRPNAYIEDSNWANYVMAGTGESYGTSFYYYDHWRRLGWQLSYMLSQSREWFDELRERGRMPAAYDVPHVLNGAVSYNVGRGSLVTVGGNLHSGRILGESWDEDGFQLSGFRSLRDPLRYRLDASYSWRKEFRRSKLLLRAGLYNIVGNPSEEDMFFYFSVKIRNHCVPFGTVTFRF</sequence>
<dbReference type="SUPFAM" id="SSF56935">
    <property type="entry name" value="Porins"/>
    <property type="match status" value="1"/>
</dbReference>
<dbReference type="EMBL" id="AFPW01000006">
    <property type="protein sequence ID" value="EGQ16736.1"/>
    <property type="molecule type" value="Genomic_DNA"/>
</dbReference>
<keyword evidence="2" id="KW-0813">Transport</keyword>
<gene>
    <name evidence="11" type="ordered locus">Prede_0196</name>
    <name evidence="12" type="ORF">HMPREF9136_0585</name>
</gene>
<name>F9D157_PREDD</name>
<dbReference type="Proteomes" id="UP000010862">
    <property type="component" value="Chromosome 1"/>
</dbReference>
<dbReference type="InterPro" id="IPR000531">
    <property type="entry name" value="Beta-barrel_TonB"/>
</dbReference>
<dbReference type="SUPFAM" id="SSF49464">
    <property type="entry name" value="Carboxypeptidase regulatory domain-like"/>
    <property type="match status" value="1"/>
</dbReference>
<dbReference type="PANTHER" id="PTHR30069:SF29">
    <property type="entry name" value="HEMOGLOBIN AND HEMOGLOBIN-HAPTOGLOBIN-BINDING PROTEIN 1-RELATED"/>
    <property type="match status" value="1"/>
</dbReference>
<dbReference type="AlphaFoldDB" id="F9D157"/>
<dbReference type="InterPro" id="IPR039426">
    <property type="entry name" value="TonB-dep_rcpt-like"/>
</dbReference>
<evidence type="ECO:0000313" key="11">
    <source>
        <dbReference type="EMBL" id="AGB27584.1"/>
    </source>
</evidence>
<reference evidence="14" key="3">
    <citation type="submission" date="2012-02" db="EMBL/GenBank/DDBJ databases">
        <title>Complete sequence of chromosome 1 of Prevotella dentalis DSM 3688.</title>
        <authorList>
            <person name="Lucas S."/>
            <person name="Copeland A."/>
            <person name="Lapidus A."/>
            <person name="Glavina del Rio T."/>
            <person name="Dalin E."/>
            <person name="Tice H."/>
            <person name="Bruce D."/>
            <person name="Goodwin L."/>
            <person name="Pitluck S."/>
            <person name="Peters L."/>
            <person name="Mikhailova N."/>
            <person name="Chertkov O."/>
            <person name="Kyrpides N."/>
            <person name="Mavromatis K."/>
            <person name="Ivanova N."/>
            <person name="Brettin T."/>
            <person name="Detter J.C."/>
            <person name="Han C."/>
            <person name="Larimer F."/>
            <person name="Land M."/>
            <person name="Hauser L."/>
            <person name="Markowitz V."/>
            <person name="Cheng J.-F."/>
            <person name="Hugenholtz P."/>
            <person name="Woyke T."/>
            <person name="Wu D."/>
            <person name="Gronow S."/>
            <person name="Wellnitz S."/>
            <person name="Brambilla E."/>
            <person name="Klenk H.-P."/>
            <person name="Eisen J.A."/>
        </authorList>
    </citation>
    <scope>NUCLEOTIDE SEQUENCE [LARGE SCALE GENOMIC DNA]</scope>
    <source>
        <strain evidence="14">ATCC 49559 / DSM 3688 / JCM 13448 / NCTC 12043 / ES 2772</strain>
    </source>
</reference>
<keyword evidence="6" id="KW-0798">TonB box</keyword>
<evidence type="ECO:0000256" key="3">
    <source>
        <dbReference type="ARBA" id="ARBA00022452"/>
    </source>
</evidence>
<dbReference type="GO" id="GO:0009279">
    <property type="term" value="C:cell outer membrane"/>
    <property type="evidence" value="ECO:0007669"/>
    <property type="project" value="UniProtKB-SubCell"/>
</dbReference>
<keyword evidence="14" id="KW-1185">Reference proteome</keyword>
<dbReference type="EMBL" id="CP003368">
    <property type="protein sequence ID" value="AGB27584.1"/>
    <property type="molecule type" value="Genomic_DNA"/>
</dbReference>
<accession>F9D157</accession>
<dbReference type="Pfam" id="PF13620">
    <property type="entry name" value="CarboxypepD_reg"/>
    <property type="match status" value="1"/>
</dbReference>
<evidence type="ECO:0000256" key="9">
    <source>
        <dbReference type="ARBA" id="ARBA00023237"/>
    </source>
</evidence>
<dbReference type="InterPro" id="IPR008969">
    <property type="entry name" value="CarboxyPept-like_regulatory"/>
</dbReference>
<evidence type="ECO:0000256" key="8">
    <source>
        <dbReference type="ARBA" id="ARBA00023170"/>
    </source>
</evidence>
<keyword evidence="5" id="KW-0732">Signal</keyword>
<dbReference type="GO" id="GO:0015344">
    <property type="term" value="F:siderophore uptake transmembrane transporter activity"/>
    <property type="evidence" value="ECO:0007669"/>
    <property type="project" value="TreeGrafter"/>
</dbReference>
<dbReference type="Proteomes" id="UP000007820">
    <property type="component" value="Unassembled WGS sequence"/>
</dbReference>
<dbReference type="OrthoDB" id="9803050at2"/>
<evidence type="ECO:0000313" key="12">
    <source>
        <dbReference type="EMBL" id="EGQ16736.1"/>
    </source>
</evidence>
<dbReference type="InterPro" id="IPR036942">
    <property type="entry name" value="Beta-barrel_TonB_sf"/>
</dbReference>
<organism evidence="12 13">
    <name type="scientific">Prevotella dentalis (strain ATCC 49559 / DSM 3688 / JCM 13448 / NCTC 12043 / ES 2772)</name>
    <name type="common">Mitsuokella dentalis</name>
    <dbReference type="NCBI Taxonomy" id="908937"/>
    <lineage>
        <taxon>Bacteria</taxon>
        <taxon>Pseudomonadati</taxon>
        <taxon>Bacteroidota</taxon>
        <taxon>Bacteroidia</taxon>
        <taxon>Bacteroidales</taxon>
        <taxon>Prevotellaceae</taxon>
        <taxon>Prevotella</taxon>
    </lineage>
</organism>
<evidence type="ECO:0000256" key="7">
    <source>
        <dbReference type="ARBA" id="ARBA00023136"/>
    </source>
</evidence>
<evidence type="ECO:0000256" key="2">
    <source>
        <dbReference type="ARBA" id="ARBA00022448"/>
    </source>
</evidence>